<protein>
    <submittedName>
        <fullName evidence="2">Uncharacterized protein</fullName>
    </submittedName>
</protein>
<reference evidence="2" key="4">
    <citation type="submission" date="2019-03" db="UniProtKB">
        <authorList>
            <consortium name="EnsemblPlants"/>
        </authorList>
    </citation>
    <scope>IDENTIFICATION</scope>
</reference>
<keyword evidence="3" id="KW-1185">Reference proteome</keyword>
<dbReference type="Gramene" id="AET3Gv20925100.16">
    <property type="protein sequence ID" value="AET3Gv20925100.16"/>
    <property type="gene ID" value="AET3Gv20925100"/>
</dbReference>
<dbReference type="Proteomes" id="UP000015105">
    <property type="component" value="Chromosome 3D"/>
</dbReference>
<accession>A0A453G8T5</accession>
<reference evidence="3" key="1">
    <citation type="journal article" date="2014" name="Science">
        <title>Ancient hybridizations among the ancestral genomes of bread wheat.</title>
        <authorList>
            <consortium name="International Wheat Genome Sequencing Consortium,"/>
            <person name="Marcussen T."/>
            <person name="Sandve S.R."/>
            <person name="Heier L."/>
            <person name="Spannagl M."/>
            <person name="Pfeifer M."/>
            <person name="Jakobsen K.S."/>
            <person name="Wulff B.B."/>
            <person name="Steuernagel B."/>
            <person name="Mayer K.F."/>
            <person name="Olsen O.A."/>
        </authorList>
    </citation>
    <scope>NUCLEOTIDE SEQUENCE [LARGE SCALE GENOMIC DNA]</scope>
    <source>
        <strain evidence="3">cv. AL8/78</strain>
    </source>
</reference>
<evidence type="ECO:0000313" key="2">
    <source>
        <dbReference type="EnsemblPlants" id="AET3Gv20925100.16"/>
    </source>
</evidence>
<reference evidence="3" key="2">
    <citation type="journal article" date="2017" name="Nat. Plants">
        <title>The Aegilops tauschii genome reveals multiple impacts of transposons.</title>
        <authorList>
            <person name="Zhao G."/>
            <person name="Zou C."/>
            <person name="Li K."/>
            <person name="Wang K."/>
            <person name="Li T."/>
            <person name="Gao L."/>
            <person name="Zhang X."/>
            <person name="Wang H."/>
            <person name="Yang Z."/>
            <person name="Liu X."/>
            <person name="Jiang W."/>
            <person name="Mao L."/>
            <person name="Kong X."/>
            <person name="Jiao Y."/>
            <person name="Jia J."/>
        </authorList>
    </citation>
    <scope>NUCLEOTIDE SEQUENCE [LARGE SCALE GENOMIC DNA]</scope>
    <source>
        <strain evidence="3">cv. AL8/78</strain>
    </source>
</reference>
<proteinExistence type="predicted"/>
<sequence length="214" mass="23280">VLICGDTRLLTLQARAEGQRARQRHGGRAFEERVEGGERERAVRALRVLPAAGGAALGAAGGGRVPVRRRPGRAGRVLRRAAAAGGLRRALPGLPARARRRAAAARAGGRGQQATPRPALLADRRRLPVRGAGTRARVISSLLGLLLVQAAAAVSRVRPELSMRIDRNSELVRHTKSLDPIFGLLGSWWRRRFVLRSRSIGGPFEISREFRMLR</sequence>
<evidence type="ECO:0000313" key="3">
    <source>
        <dbReference type="Proteomes" id="UP000015105"/>
    </source>
</evidence>
<reference evidence="2" key="3">
    <citation type="journal article" date="2017" name="Nature">
        <title>Genome sequence of the progenitor of the wheat D genome Aegilops tauschii.</title>
        <authorList>
            <person name="Luo M.C."/>
            <person name="Gu Y.Q."/>
            <person name="Puiu D."/>
            <person name="Wang H."/>
            <person name="Twardziok S.O."/>
            <person name="Deal K.R."/>
            <person name="Huo N."/>
            <person name="Zhu T."/>
            <person name="Wang L."/>
            <person name="Wang Y."/>
            <person name="McGuire P.E."/>
            <person name="Liu S."/>
            <person name="Long H."/>
            <person name="Ramasamy R.K."/>
            <person name="Rodriguez J.C."/>
            <person name="Van S.L."/>
            <person name="Yuan L."/>
            <person name="Wang Z."/>
            <person name="Xia Z."/>
            <person name="Xiao L."/>
            <person name="Anderson O.D."/>
            <person name="Ouyang S."/>
            <person name="Liang Y."/>
            <person name="Zimin A.V."/>
            <person name="Pertea G."/>
            <person name="Qi P."/>
            <person name="Bennetzen J.L."/>
            <person name="Dai X."/>
            <person name="Dawson M.W."/>
            <person name="Muller H.G."/>
            <person name="Kugler K."/>
            <person name="Rivarola-Duarte L."/>
            <person name="Spannagl M."/>
            <person name="Mayer K.F.X."/>
            <person name="Lu F.H."/>
            <person name="Bevan M.W."/>
            <person name="Leroy P."/>
            <person name="Li P."/>
            <person name="You F.M."/>
            <person name="Sun Q."/>
            <person name="Liu Z."/>
            <person name="Lyons E."/>
            <person name="Wicker T."/>
            <person name="Salzberg S.L."/>
            <person name="Devos K.M."/>
            <person name="Dvorak J."/>
        </authorList>
    </citation>
    <scope>NUCLEOTIDE SEQUENCE [LARGE SCALE GENOMIC DNA]</scope>
    <source>
        <strain evidence="2">cv. AL8/78</strain>
    </source>
</reference>
<feature type="region of interest" description="Disordered" evidence="1">
    <location>
        <begin position="97"/>
        <end position="119"/>
    </location>
</feature>
<organism evidence="2 3">
    <name type="scientific">Aegilops tauschii subsp. strangulata</name>
    <name type="common">Goatgrass</name>
    <dbReference type="NCBI Taxonomy" id="200361"/>
    <lineage>
        <taxon>Eukaryota</taxon>
        <taxon>Viridiplantae</taxon>
        <taxon>Streptophyta</taxon>
        <taxon>Embryophyta</taxon>
        <taxon>Tracheophyta</taxon>
        <taxon>Spermatophyta</taxon>
        <taxon>Magnoliopsida</taxon>
        <taxon>Liliopsida</taxon>
        <taxon>Poales</taxon>
        <taxon>Poaceae</taxon>
        <taxon>BOP clade</taxon>
        <taxon>Pooideae</taxon>
        <taxon>Triticodae</taxon>
        <taxon>Triticeae</taxon>
        <taxon>Triticinae</taxon>
        <taxon>Aegilops</taxon>
    </lineage>
</organism>
<name>A0A453G8T5_AEGTS</name>
<reference evidence="2" key="5">
    <citation type="journal article" date="2021" name="G3 (Bethesda)">
        <title>Aegilops tauschii genome assembly Aet v5.0 features greater sequence contiguity and improved annotation.</title>
        <authorList>
            <person name="Wang L."/>
            <person name="Zhu T."/>
            <person name="Rodriguez J.C."/>
            <person name="Deal K.R."/>
            <person name="Dubcovsky J."/>
            <person name="McGuire P.E."/>
            <person name="Lux T."/>
            <person name="Spannagl M."/>
            <person name="Mayer K.F.X."/>
            <person name="Baldrich P."/>
            <person name="Meyers B.C."/>
            <person name="Huo N."/>
            <person name="Gu Y.Q."/>
            <person name="Zhou H."/>
            <person name="Devos K.M."/>
            <person name="Bennetzen J.L."/>
            <person name="Unver T."/>
            <person name="Budak H."/>
            <person name="Gulick P.J."/>
            <person name="Galiba G."/>
            <person name="Kalapos B."/>
            <person name="Nelson D.R."/>
            <person name="Li P."/>
            <person name="You F.M."/>
            <person name="Luo M.C."/>
            <person name="Dvorak J."/>
        </authorList>
    </citation>
    <scope>NUCLEOTIDE SEQUENCE [LARGE SCALE GENOMIC DNA]</scope>
    <source>
        <strain evidence="2">cv. AL8/78</strain>
    </source>
</reference>
<dbReference type="EnsemblPlants" id="AET3Gv20925100.16">
    <property type="protein sequence ID" value="AET3Gv20925100.16"/>
    <property type="gene ID" value="AET3Gv20925100"/>
</dbReference>
<dbReference type="AlphaFoldDB" id="A0A453G8T5"/>
<evidence type="ECO:0000256" key="1">
    <source>
        <dbReference type="SAM" id="MobiDB-lite"/>
    </source>
</evidence>